<evidence type="ECO:0000313" key="8">
    <source>
        <dbReference type="Proteomes" id="UP000199006"/>
    </source>
</evidence>
<dbReference type="PANTHER" id="PTHR41299:SF1">
    <property type="entry name" value="THIAMINE PYROPHOSPHOKINASE"/>
    <property type="match status" value="1"/>
</dbReference>
<dbReference type="SUPFAM" id="SSF63862">
    <property type="entry name" value="Thiamin pyrophosphokinase, substrate-binding domain"/>
    <property type="match status" value="1"/>
</dbReference>
<feature type="domain" description="Thiamin pyrophosphokinase thiamin-binding" evidence="6">
    <location>
        <begin position="140"/>
        <end position="211"/>
    </location>
</feature>
<keyword evidence="1" id="KW-0808">Transferase</keyword>
<dbReference type="AlphaFoldDB" id="A0A1I4GHG9"/>
<keyword evidence="4" id="KW-0067">ATP-binding</keyword>
<dbReference type="GO" id="GO:0016301">
    <property type="term" value="F:kinase activity"/>
    <property type="evidence" value="ECO:0007669"/>
    <property type="project" value="UniProtKB-KW"/>
</dbReference>
<dbReference type="InterPro" id="IPR053149">
    <property type="entry name" value="TPK"/>
</dbReference>
<evidence type="ECO:0000259" key="6">
    <source>
        <dbReference type="SMART" id="SM00983"/>
    </source>
</evidence>
<dbReference type="CDD" id="cd07995">
    <property type="entry name" value="TPK"/>
    <property type="match status" value="1"/>
</dbReference>
<dbReference type="Pfam" id="PF04265">
    <property type="entry name" value="TPK_B1_binding"/>
    <property type="match status" value="1"/>
</dbReference>
<dbReference type="PANTHER" id="PTHR41299">
    <property type="entry name" value="THIAMINE PYROPHOSPHOKINASE"/>
    <property type="match status" value="1"/>
</dbReference>
<dbReference type="GO" id="GO:0030975">
    <property type="term" value="F:thiamine binding"/>
    <property type="evidence" value="ECO:0007669"/>
    <property type="project" value="InterPro"/>
</dbReference>
<proteinExistence type="predicted"/>
<dbReference type="GO" id="GO:0005524">
    <property type="term" value="F:ATP binding"/>
    <property type="evidence" value="ECO:0007669"/>
    <property type="project" value="UniProtKB-KW"/>
</dbReference>
<evidence type="ECO:0000256" key="1">
    <source>
        <dbReference type="ARBA" id="ARBA00022679"/>
    </source>
</evidence>
<dbReference type="InterPro" id="IPR036759">
    <property type="entry name" value="TPK_catalytic_sf"/>
</dbReference>
<dbReference type="InterPro" id="IPR036371">
    <property type="entry name" value="TPK_B1-bd_sf"/>
</dbReference>
<dbReference type="EC" id="2.7.6.2" evidence="5"/>
<gene>
    <name evidence="7" type="ORF">SAMN02983006_00766</name>
</gene>
<evidence type="ECO:0000256" key="3">
    <source>
        <dbReference type="ARBA" id="ARBA00022777"/>
    </source>
</evidence>
<evidence type="ECO:0000256" key="5">
    <source>
        <dbReference type="NCBIfam" id="TIGR01378"/>
    </source>
</evidence>
<dbReference type="GO" id="GO:0009229">
    <property type="term" value="P:thiamine diphosphate biosynthetic process"/>
    <property type="evidence" value="ECO:0007669"/>
    <property type="project" value="InterPro"/>
</dbReference>
<evidence type="ECO:0000256" key="2">
    <source>
        <dbReference type="ARBA" id="ARBA00022741"/>
    </source>
</evidence>
<dbReference type="EMBL" id="FOTI01000006">
    <property type="protein sequence ID" value="SFL29478.1"/>
    <property type="molecule type" value="Genomic_DNA"/>
</dbReference>
<keyword evidence="2" id="KW-0547">Nucleotide-binding</keyword>
<dbReference type="GO" id="GO:0004788">
    <property type="term" value="F:thiamine diphosphokinase activity"/>
    <property type="evidence" value="ECO:0007669"/>
    <property type="project" value="UniProtKB-UniRule"/>
</dbReference>
<dbReference type="Gene3D" id="3.40.50.10240">
    <property type="entry name" value="Thiamin pyrophosphokinase, catalytic domain"/>
    <property type="match status" value="1"/>
</dbReference>
<dbReference type="GO" id="GO:0006772">
    <property type="term" value="P:thiamine metabolic process"/>
    <property type="evidence" value="ECO:0007669"/>
    <property type="project" value="UniProtKB-UniRule"/>
</dbReference>
<evidence type="ECO:0000313" key="7">
    <source>
        <dbReference type="EMBL" id="SFL29478.1"/>
    </source>
</evidence>
<dbReference type="SUPFAM" id="SSF63999">
    <property type="entry name" value="Thiamin pyrophosphokinase, catalytic domain"/>
    <property type="match status" value="1"/>
</dbReference>
<dbReference type="NCBIfam" id="TIGR01378">
    <property type="entry name" value="thi_PPkinase"/>
    <property type="match status" value="1"/>
</dbReference>
<dbReference type="Proteomes" id="UP000199006">
    <property type="component" value="Unassembled WGS sequence"/>
</dbReference>
<sequence length="217" mass="24218">MSAKKGLLILNGQLNFQQAELKKLIEVEKIRSIIAVDGGSNRLREVGLMPDLIIGDLDSITQENYNFYQSKGVKFNQHPVEKDQTDSELAVDFCLNNNFTELIIIAALGGRIDQQLANLNLLEYISEEGLTAKIMDKNLEIALLTNSKTFSNQVNKRLSLIPQTKVVKGVTILGCKYPLDTVDLLRSKTRGISNLITEQQAVIKLESGLLLYILEEL</sequence>
<dbReference type="STRING" id="29563.SAMN02983006_00766"/>
<dbReference type="InterPro" id="IPR006282">
    <property type="entry name" value="Thi_PPkinase"/>
</dbReference>
<dbReference type="InterPro" id="IPR007371">
    <property type="entry name" value="TPK_catalytic"/>
</dbReference>
<dbReference type="Pfam" id="PF04263">
    <property type="entry name" value="TPK_catalytic"/>
    <property type="match status" value="1"/>
</dbReference>
<organism evidence="7 8">
    <name type="scientific">Halanaerobium salsuginis</name>
    <dbReference type="NCBI Taxonomy" id="29563"/>
    <lineage>
        <taxon>Bacteria</taxon>
        <taxon>Bacillati</taxon>
        <taxon>Bacillota</taxon>
        <taxon>Clostridia</taxon>
        <taxon>Halanaerobiales</taxon>
        <taxon>Halanaerobiaceae</taxon>
        <taxon>Halanaerobium</taxon>
    </lineage>
</organism>
<accession>A0A1I4GHG9</accession>
<dbReference type="InterPro" id="IPR007373">
    <property type="entry name" value="Thiamin_PyroPKinase_B1-bd"/>
</dbReference>
<name>A0A1I4GHG9_9FIRM</name>
<reference evidence="7 8" key="1">
    <citation type="submission" date="2016-10" db="EMBL/GenBank/DDBJ databases">
        <authorList>
            <person name="de Groot N.N."/>
        </authorList>
    </citation>
    <scope>NUCLEOTIDE SEQUENCE [LARGE SCALE GENOMIC DNA]</scope>
    <source>
        <strain evidence="7 8">ATCC 51327</strain>
    </source>
</reference>
<protein>
    <recommendedName>
        <fullName evidence="5">Thiamine diphosphokinase</fullName>
        <ecNumber evidence="5">2.7.6.2</ecNumber>
    </recommendedName>
</protein>
<evidence type="ECO:0000256" key="4">
    <source>
        <dbReference type="ARBA" id="ARBA00022840"/>
    </source>
</evidence>
<dbReference type="OrthoDB" id="9804377at2"/>
<dbReference type="RefSeq" id="WP_089859932.1">
    <property type="nucleotide sequence ID" value="NZ_FOTI01000006.1"/>
</dbReference>
<dbReference type="SMART" id="SM00983">
    <property type="entry name" value="TPK_B1_binding"/>
    <property type="match status" value="1"/>
</dbReference>
<keyword evidence="3 7" id="KW-0418">Kinase</keyword>
<keyword evidence="8" id="KW-1185">Reference proteome</keyword>